<protein>
    <submittedName>
        <fullName evidence="1">Uncharacterized protein</fullName>
    </submittedName>
</protein>
<comment type="caution">
    <text evidence="1">The sequence shown here is derived from an EMBL/GenBank/DDBJ whole genome shotgun (WGS) entry which is preliminary data.</text>
</comment>
<evidence type="ECO:0000313" key="1">
    <source>
        <dbReference type="EMBL" id="GIY65646.1"/>
    </source>
</evidence>
<dbReference type="AlphaFoldDB" id="A0AAV4V5S0"/>
<sequence>MGKNPFCSVQTPVSLRQLKSLLLLWNLQTRIPVALAIDFPIHLEHRDRNVSLDDRRTTSEFCEYVGGGIGKESMPPPTPQAQPVFRTLFCGFYVFTSEIVVRFLSLFDI</sequence>
<dbReference type="Proteomes" id="UP001054945">
    <property type="component" value="Unassembled WGS sequence"/>
</dbReference>
<reference evidence="1 2" key="1">
    <citation type="submission" date="2021-06" db="EMBL/GenBank/DDBJ databases">
        <title>Caerostris extrusa draft genome.</title>
        <authorList>
            <person name="Kono N."/>
            <person name="Arakawa K."/>
        </authorList>
    </citation>
    <scope>NUCLEOTIDE SEQUENCE [LARGE SCALE GENOMIC DNA]</scope>
</reference>
<proteinExistence type="predicted"/>
<evidence type="ECO:0000313" key="2">
    <source>
        <dbReference type="Proteomes" id="UP001054945"/>
    </source>
</evidence>
<name>A0AAV4V5S0_CAEEX</name>
<keyword evidence="2" id="KW-1185">Reference proteome</keyword>
<gene>
    <name evidence="1" type="ORF">CEXT_807771</name>
</gene>
<accession>A0AAV4V5S0</accession>
<dbReference type="EMBL" id="BPLR01014014">
    <property type="protein sequence ID" value="GIY65646.1"/>
    <property type="molecule type" value="Genomic_DNA"/>
</dbReference>
<organism evidence="1 2">
    <name type="scientific">Caerostris extrusa</name>
    <name type="common">Bark spider</name>
    <name type="synonym">Caerostris bankana</name>
    <dbReference type="NCBI Taxonomy" id="172846"/>
    <lineage>
        <taxon>Eukaryota</taxon>
        <taxon>Metazoa</taxon>
        <taxon>Ecdysozoa</taxon>
        <taxon>Arthropoda</taxon>
        <taxon>Chelicerata</taxon>
        <taxon>Arachnida</taxon>
        <taxon>Araneae</taxon>
        <taxon>Araneomorphae</taxon>
        <taxon>Entelegynae</taxon>
        <taxon>Araneoidea</taxon>
        <taxon>Araneidae</taxon>
        <taxon>Caerostris</taxon>
    </lineage>
</organism>